<sequence>MEKILKKLETVPSLILAEDCWTVWMDGDDKRSGCRLSSYIVGGNRVDSQSFMAVIDWRVTGAAVNKQASKQASMQASKLASRLACKPHHTVVKRCDGDWPEVRLLTKRSSRSQFCCCFLITSQFGRKRLAAAAARFLQTKQYQPTNQPSRQAKASEHLSETSLHNRHANNAIRHRRTKQSIFCFFSLYASSIDYRWNPALPGSTAERQQLCPVASASSRSAAFRSSIARAIEEEEEEEEEEAIVAAMGKSNQAQTDRQIGTSKQASKQPARLASYSYIAIASLCQ</sequence>
<organism evidence="2 3">
    <name type="scientific">Trichinella spiralis</name>
    <name type="common">Trichina worm</name>
    <dbReference type="NCBI Taxonomy" id="6334"/>
    <lineage>
        <taxon>Eukaryota</taxon>
        <taxon>Metazoa</taxon>
        <taxon>Ecdysozoa</taxon>
        <taxon>Nematoda</taxon>
        <taxon>Enoplea</taxon>
        <taxon>Dorylaimia</taxon>
        <taxon>Trichinellida</taxon>
        <taxon>Trichinellidae</taxon>
        <taxon>Trichinella</taxon>
    </lineage>
</organism>
<dbReference type="AlphaFoldDB" id="A0A0V1BZ67"/>
<comment type="caution">
    <text evidence="2">The sequence shown here is derived from an EMBL/GenBank/DDBJ whole genome shotgun (WGS) entry which is preliminary data.</text>
</comment>
<evidence type="ECO:0000313" key="2">
    <source>
        <dbReference type="EMBL" id="KRY42114.1"/>
    </source>
</evidence>
<evidence type="ECO:0000256" key="1">
    <source>
        <dbReference type="SAM" id="MobiDB-lite"/>
    </source>
</evidence>
<reference evidence="2 3" key="1">
    <citation type="submission" date="2015-01" db="EMBL/GenBank/DDBJ databases">
        <title>Evolution of Trichinella species and genotypes.</title>
        <authorList>
            <person name="Korhonen P.K."/>
            <person name="Edoardo P."/>
            <person name="Giuseppe L.R."/>
            <person name="Gasser R.B."/>
        </authorList>
    </citation>
    <scope>NUCLEOTIDE SEQUENCE [LARGE SCALE GENOMIC DNA]</scope>
    <source>
        <strain evidence="2">ISS3</strain>
    </source>
</reference>
<evidence type="ECO:0000313" key="3">
    <source>
        <dbReference type="Proteomes" id="UP000054776"/>
    </source>
</evidence>
<feature type="compositionally biased region" description="Polar residues" evidence="1">
    <location>
        <begin position="249"/>
        <end position="267"/>
    </location>
</feature>
<name>A0A0V1BZ67_TRISP</name>
<dbReference type="EMBL" id="JYDH01000005">
    <property type="protein sequence ID" value="KRY42114.1"/>
    <property type="molecule type" value="Genomic_DNA"/>
</dbReference>
<dbReference type="InParanoid" id="A0A0V1BZ67"/>
<feature type="region of interest" description="Disordered" evidence="1">
    <location>
        <begin position="242"/>
        <end position="271"/>
    </location>
</feature>
<feature type="region of interest" description="Disordered" evidence="1">
    <location>
        <begin position="142"/>
        <end position="171"/>
    </location>
</feature>
<keyword evidence="3" id="KW-1185">Reference proteome</keyword>
<dbReference type="Proteomes" id="UP000054776">
    <property type="component" value="Unassembled WGS sequence"/>
</dbReference>
<proteinExistence type="predicted"/>
<accession>A0A0V1BZ67</accession>
<gene>
    <name evidence="2" type="ORF">T01_1561</name>
</gene>
<feature type="compositionally biased region" description="Polar residues" evidence="1">
    <location>
        <begin position="142"/>
        <end position="152"/>
    </location>
</feature>
<protein>
    <submittedName>
        <fullName evidence="2">Uncharacterized protein</fullName>
    </submittedName>
</protein>